<feature type="transmembrane region" description="Helical" evidence="5">
    <location>
        <begin position="82"/>
        <end position="100"/>
    </location>
</feature>
<dbReference type="InterPro" id="IPR024371">
    <property type="entry name" value="AcetylCoA_trans_1-like"/>
</dbReference>
<sequence>MELNNLEQEWLSIYHCRDDIDNKSEEQELGIFQTYAVLWKILRLKPVLWMVVVLLTGKFAFAATDGITGLKLIDMGMPKDKLSSIALFLIPLQILLPWVVGKYMAGPRPLNIFLLAYPYRIFLNGVFAAIIWCTPSLASGDFPTLLYAVWIVAYCFHQRLRDHLLGTSAILAPLISDLCILKKDVASYSMFVSIMAFFAQVSDPAIGGTYMTLLNTLGNLGGNWPITLILSLTDHFTFKNCIVKGTKTILGSCNTEESMNQCIAKENVCELAVDGYYIVVALCSVVGIIWYKLLFRKIKYFQEIPRKDWKIIKR</sequence>
<dbReference type="WBParaSite" id="EEL_0000039501-mRNA-1">
    <property type="protein sequence ID" value="EEL_0000039501-mRNA-1"/>
    <property type="gene ID" value="EEL_0000039501"/>
</dbReference>
<dbReference type="AlphaFoldDB" id="A0A0R3RG70"/>
<dbReference type="GO" id="GO:0016020">
    <property type="term" value="C:membrane"/>
    <property type="evidence" value="ECO:0007669"/>
    <property type="project" value="UniProtKB-SubCell"/>
</dbReference>
<dbReference type="InterPro" id="IPR004752">
    <property type="entry name" value="AmpG_permease/AT-1"/>
</dbReference>
<evidence type="ECO:0000256" key="1">
    <source>
        <dbReference type="ARBA" id="ARBA00004141"/>
    </source>
</evidence>
<keyword evidence="2 5" id="KW-0812">Transmembrane</keyword>
<feature type="transmembrane region" description="Helical" evidence="5">
    <location>
        <begin position="47"/>
        <end position="70"/>
    </location>
</feature>
<evidence type="ECO:0000256" key="5">
    <source>
        <dbReference type="SAM" id="Phobius"/>
    </source>
</evidence>
<keyword evidence="4 5" id="KW-0472">Membrane</keyword>
<feature type="transmembrane region" description="Helical" evidence="5">
    <location>
        <begin position="138"/>
        <end position="156"/>
    </location>
</feature>
<dbReference type="GO" id="GO:0035348">
    <property type="term" value="P:acetyl-CoA transmembrane transport"/>
    <property type="evidence" value="ECO:0007669"/>
    <property type="project" value="InterPro"/>
</dbReference>
<name>A0A0R3RG70_9BILA</name>
<organism evidence="6 7">
    <name type="scientific">Elaeophora elaphi</name>
    <dbReference type="NCBI Taxonomy" id="1147741"/>
    <lineage>
        <taxon>Eukaryota</taxon>
        <taxon>Metazoa</taxon>
        <taxon>Ecdysozoa</taxon>
        <taxon>Nematoda</taxon>
        <taxon>Chromadorea</taxon>
        <taxon>Rhabditida</taxon>
        <taxon>Spirurina</taxon>
        <taxon>Spiruromorpha</taxon>
        <taxon>Filarioidea</taxon>
        <taxon>Onchocercidae</taxon>
        <taxon>Elaeophora</taxon>
    </lineage>
</organism>
<dbReference type="Proteomes" id="UP000050640">
    <property type="component" value="Unplaced"/>
</dbReference>
<proteinExistence type="predicted"/>
<feature type="transmembrane region" description="Helical" evidence="5">
    <location>
        <begin position="275"/>
        <end position="294"/>
    </location>
</feature>
<dbReference type="SUPFAM" id="SSF103473">
    <property type="entry name" value="MFS general substrate transporter"/>
    <property type="match status" value="1"/>
</dbReference>
<evidence type="ECO:0000313" key="6">
    <source>
        <dbReference type="Proteomes" id="UP000050640"/>
    </source>
</evidence>
<dbReference type="PANTHER" id="PTHR12778">
    <property type="entry name" value="SOLUTE CARRIER FAMILY 33 ACETYL-COA TRANSPORTER -RELATED"/>
    <property type="match status" value="1"/>
</dbReference>
<dbReference type="InterPro" id="IPR036259">
    <property type="entry name" value="MFS_trans_sf"/>
</dbReference>
<dbReference type="Pfam" id="PF13000">
    <property type="entry name" value="Acatn"/>
    <property type="match status" value="1"/>
</dbReference>
<reference evidence="7" key="1">
    <citation type="submission" date="2016-04" db="UniProtKB">
        <authorList>
            <consortium name="WormBaseParasite"/>
        </authorList>
    </citation>
    <scope>IDENTIFICATION</scope>
</reference>
<evidence type="ECO:0000256" key="3">
    <source>
        <dbReference type="ARBA" id="ARBA00022989"/>
    </source>
</evidence>
<keyword evidence="3 5" id="KW-1133">Transmembrane helix</keyword>
<evidence type="ECO:0000313" key="7">
    <source>
        <dbReference type="WBParaSite" id="EEL_0000039501-mRNA-1"/>
    </source>
</evidence>
<evidence type="ECO:0000256" key="4">
    <source>
        <dbReference type="ARBA" id="ARBA00023136"/>
    </source>
</evidence>
<evidence type="ECO:0000256" key="2">
    <source>
        <dbReference type="ARBA" id="ARBA00022692"/>
    </source>
</evidence>
<dbReference type="PANTHER" id="PTHR12778:SF9">
    <property type="entry name" value="ACETYL-COENZYME A TRANSPORTER 1"/>
    <property type="match status" value="1"/>
</dbReference>
<protein>
    <submittedName>
        <fullName evidence="7">Acetyl-coenzyme A transporter 1</fullName>
    </submittedName>
</protein>
<accession>A0A0R3RG70</accession>
<dbReference type="STRING" id="1147741.A0A0R3RG70"/>
<comment type="subcellular location">
    <subcellularLocation>
        <location evidence="1">Membrane</location>
        <topology evidence="1">Multi-pass membrane protein</topology>
    </subcellularLocation>
</comment>
<feature type="transmembrane region" description="Helical" evidence="5">
    <location>
        <begin position="185"/>
        <end position="202"/>
    </location>
</feature>
<keyword evidence="6" id="KW-1185">Reference proteome</keyword>
<dbReference type="GO" id="GO:0008521">
    <property type="term" value="F:acetyl-CoA transmembrane transporter activity"/>
    <property type="evidence" value="ECO:0007669"/>
    <property type="project" value="InterPro"/>
</dbReference>
<feature type="transmembrane region" description="Helical" evidence="5">
    <location>
        <begin position="112"/>
        <end position="132"/>
    </location>
</feature>